<keyword evidence="1" id="KW-0378">Hydrolase</keyword>
<dbReference type="Proteomes" id="UP001075225">
    <property type="component" value="Unassembled WGS sequence"/>
</dbReference>
<dbReference type="GO" id="GO:0036424">
    <property type="term" value="F:L-phosphoserine phosphatase activity"/>
    <property type="evidence" value="ECO:0007669"/>
    <property type="project" value="TreeGrafter"/>
</dbReference>
<dbReference type="InterPro" id="IPR006385">
    <property type="entry name" value="HAD_hydro_SerB1"/>
</dbReference>
<dbReference type="PANTHER" id="PTHR43344:SF14">
    <property type="entry name" value="HAD-IB FAMILY HYDROLASE"/>
    <property type="match status" value="1"/>
</dbReference>
<evidence type="ECO:0000313" key="2">
    <source>
        <dbReference type="Proteomes" id="UP001075225"/>
    </source>
</evidence>
<dbReference type="GO" id="GO:0000287">
    <property type="term" value="F:magnesium ion binding"/>
    <property type="evidence" value="ECO:0007669"/>
    <property type="project" value="TreeGrafter"/>
</dbReference>
<accession>A0A9Q4KJP5</accession>
<dbReference type="NCBIfam" id="TIGR01488">
    <property type="entry name" value="HAD-SF-IB"/>
    <property type="match status" value="1"/>
</dbReference>
<dbReference type="RefSeq" id="WP_269484419.1">
    <property type="nucleotide sequence ID" value="NZ_JAPXGK010000003.1"/>
</dbReference>
<dbReference type="InterPro" id="IPR036412">
    <property type="entry name" value="HAD-like_sf"/>
</dbReference>
<dbReference type="Pfam" id="PF12710">
    <property type="entry name" value="HAD"/>
    <property type="match status" value="1"/>
</dbReference>
<name>A0A9Q4KJP5_9BACT</name>
<dbReference type="PANTHER" id="PTHR43344">
    <property type="entry name" value="PHOSPHOSERINE PHOSPHATASE"/>
    <property type="match status" value="1"/>
</dbReference>
<dbReference type="InterPro" id="IPR050582">
    <property type="entry name" value="HAD-like_SerB"/>
</dbReference>
<sequence>MNLVCFDFDGTITYDDSLLGFIAYVVGFKKFFKGVLKLSPILVGYKLKIISNNFARRALLTHFFKGMSEDKFARISYKYSATHIDDILIPKAMQKIKQYKENGDKVVIVSASLEDWLKPWCDKMDLGLLATKIERKNGVITGEILGKNCYAKEKVRRIKETFDLSKFDKIIAYGDSRGDKEMIEFADEGYYKFFNE</sequence>
<dbReference type="NCBIfam" id="TIGR01490">
    <property type="entry name" value="HAD-SF-IB-hyp1"/>
    <property type="match status" value="1"/>
</dbReference>
<reference evidence="1" key="1">
    <citation type="submission" date="2022-12" db="EMBL/GenBank/DDBJ databases">
        <title>Species Delineation and Comparative Genomics within the Campylobacter ureolyticus Complex.</title>
        <authorList>
            <person name="Maki J."/>
            <person name="Howard M."/>
            <person name="Connelly S."/>
            <person name="Hardy D.J."/>
            <person name="Cameron A."/>
        </authorList>
    </citation>
    <scope>NUCLEOTIDE SEQUENCE</scope>
    <source>
        <strain evidence="1">URMC_787</strain>
    </source>
</reference>
<proteinExistence type="predicted"/>
<dbReference type="GO" id="GO:0006564">
    <property type="term" value="P:L-serine biosynthetic process"/>
    <property type="evidence" value="ECO:0007669"/>
    <property type="project" value="TreeGrafter"/>
</dbReference>
<gene>
    <name evidence="1" type="ORF">O6B32_02630</name>
</gene>
<protein>
    <submittedName>
        <fullName evidence="1">HAD-IB family hydrolase</fullName>
    </submittedName>
</protein>
<evidence type="ECO:0000313" key="1">
    <source>
        <dbReference type="EMBL" id="MCZ6159372.1"/>
    </source>
</evidence>
<dbReference type="EMBL" id="JAPXGO010000001">
    <property type="protein sequence ID" value="MCZ6159372.1"/>
    <property type="molecule type" value="Genomic_DNA"/>
</dbReference>
<organism evidence="1 2">
    <name type="scientific">Campylobacter ureolyticus</name>
    <dbReference type="NCBI Taxonomy" id="827"/>
    <lineage>
        <taxon>Bacteria</taxon>
        <taxon>Pseudomonadati</taxon>
        <taxon>Campylobacterota</taxon>
        <taxon>Epsilonproteobacteria</taxon>
        <taxon>Campylobacterales</taxon>
        <taxon>Campylobacteraceae</taxon>
        <taxon>Campylobacter</taxon>
    </lineage>
</organism>
<dbReference type="GO" id="GO:0005737">
    <property type="term" value="C:cytoplasm"/>
    <property type="evidence" value="ECO:0007669"/>
    <property type="project" value="TreeGrafter"/>
</dbReference>
<dbReference type="AlphaFoldDB" id="A0A9Q4KJP5"/>
<dbReference type="Gene3D" id="3.40.50.1000">
    <property type="entry name" value="HAD superfamily/HAD-like"/>
    <property type="match status" value="1"/>
</dbReference>
<dbReference type="InterPro" id="IPR023214">
    <property type="entry name" value="HAD_sf"/>
</dbReference>
<dbReference type="Gene3D" id="1.20.1440.100">
    <property type="entry name" value="SG protein - dephosphorylation function"/>
    <property type="match status" value="1"/>
</dbReference>
<comment type="caution">
    <text evidence="1">The sequence shown here is derived from an EMBL/GenBank/DDBJ whole genome shotgun (WGS) entry which is preliminary data.</text>
</comment>
<dbReference type="SUPFAM" id="SSF56784">
    <property type="entry name" value="HAD-like"/>
    <property type="match status" value="1"/>
</dbReference>